<dbReference type="InterPro" id="IPR034756">
    <property type="entry name" value="T2SSM_b"/>
</dbReference>
<gene>
    <name evidence="3" type="ORF">MPC4_40010</name>
    <name evidence="2" type="ORF">MTUNDRAET4_1313</name>
</gene>
<keyword evidence="5" id="KW-1185">Reference proteome</keyword>
<reference evidence="3 5" key="2">
    <citation type="submission" date="2019-05" db="EMBL/GenBank/DDBJ databases">
        <authorList>
            <person name="Farhan Ul Haque M."/>
        </authorList>
    </citation>
    <scope>NUCLEOTIDE SEQUENCE [LARGE SCALE GENOMIC DNA]</scope>
    <source>
        <strain evidence="3">2</strain>
    </source>
</reference>
<dbReference type="OrthoDB" id="8228433at2"/>
<reference evidence="2 4" key="1">
    <citation type="submission" date="2019-03" db="EMBL/GenBank/DDBJ databases">
        <authorList>
            <person name="Kox A.R. M."/>
        </authorList>
    </citation>
    <scope>NUCLEOTIDE SEQUENCE [LARGE SCALE GENOMIC DNA]</scope>
    <source>
        <strain evidence="2">MTUNDRAET4 annotated genome</strain>
    </source>
</reference>
<dbReference type="EMBL" id="LR536450">
    <property type="protein sequence ID" value="VFU08206.1"/>
    <property type="molecule type" value="Genomic_DNA"/>
</dbReference>
<dbReference type="EMBL" id="CABFMQ020000098">
    <property type="protein sequence ID" value="VTZ51413.1"/>
    <property type="molecule type" value="Genomic_DNA"/>
</dbReference>
<feature type="transmembrane region" description="Helical" evidence="1">
    <location>
        <begin position="20"/>
        <end position="39"/>
    </location>
</feature>
<proteinExistence type="predicted"/>
<name>A0A4U8YWG1_METTU</name>
<evidence type="ECO:0000313" key="4">
    <source>
        <dbReference type="Proteomes" id="UP000294360"/>
    </source>
</evidence>
<dbReference type="Proteomes" id="UP000485880">
    <property type="component" value="Unassembled WGS sequence"/>
</dbReference>
<dbReference type="KEGG" id="mtun:MTUNDRAET4_1313"/>
<evidence type="ECO:0000313" key="2">
    <source>
        <dbReference type="EMBL" id="VFU08206.1"/>
    </source>
</evidence>
<dbReference type="Proteomes" id="UP000294360">
    <property type="component" value="Chromosome"/>
</dbReference>
<sequence>MTSAELWKRLNQSHAPAALAYAAAVIALLAVISVTLSGLSDAYADYAAASGRLAALEHHGKSGDQSGDDEAAGSPFLDGPTVTIAGADLQQRIVNAVTAVGGAVLSSQIDLQGSQASQGYVVLTANCELSQTALQPLLYDIEAGMPFLFVEQLIVQAPQAGADSEDKRMRIQIDVAGQWQVAK</sequence>
<evidence type="ECO:0000313" key="5">
    <source>
        <dbReference type="Proteomes" id="UP000485880"/>
    </source>
</evidence>
<evidence type="ECO:0000313" key="3">
    <source>
        <dbReference type="EMBL" id="VTZ51413.1"/>
    </source>
</evidence>
<dbReference type="RefSeq" id="WP_134488104.1">
    <property type="nucleotide sequence ID" value="NZ_CABFMQ020000098.1"/>
</dbReference>
<protein>
    <submittedName>
        <fullName evidence="2">Putative general secretion pathway protein M</fullName>
    </submittedName>
</protein>
<keyword evidence="1" id="KW-1133">Transmembrane helix</keyword>
<accession>A0A4U8YWG1</accession>
<dbReference type="Pfam" id="PF10741">
    <property type="entry name" value="T2SSM_b"/>
    <property type="match status" value="1"/>
</dbReference>
<dbReference type="AlphaFoldDB" id="A0A4U8YWG1"/>
<dbReference type="NCBIfam" id="NF040576">
    <property type="entry name" value="T2SS_GspM_XpsM"/>
    <property type="match status" value="1"/>
</dbReference>
<evidence type="ECO:0000256" key="1">
    <source>
        <dbReference type="SAM" id="Phobius"/>
    </source>
</evidence>
<organism evidence="2 4">
    <name type="scientific">Methylocella tundrae</name>
    <dbReference type="NCBI Taxonomy" id="227605"/>
    <lineage>
        <taxon>Bacteria</taxon>
        <taxon>Pseudomonadati</taxon>
        <taxon>Pseudomonadota</taxon>
        <taxon>Alphaproteobacteria</taxon>
        <taxon>Hyphomicrobiales</taxon>
        <taxon>Beijerinckiaceae</taxon>
        <taxon>Methylocella</taxon>
    </lineage>
</organism>
<keyword evidence="1" id="KW-0812">Transmembrane</keyword>
<keyword evidence="1" id="KW-0472">Membrane</keyword>